<reference evidence="1" key="1">
    <citation type="submission" date="2020-05" db="EMBL/GenBank/DDBJ databases">
        <title>Mycena genomes resolve the evolution of fungal bioluminescence.</title>
        <authorList>
            <person name="Tsai I.J."/>
        </authorList>
    </citation>
    <scope>NUCLEOTIDE SEQUENCE</scope>
    <source>
        <strain evidence="1">171206Taipei</strain>
    </source>
</reference>
<comment type="caution">
    <text evidence="1">The sequence shown here is derived from an EMBL/GenBank/DDBJ whole genome shotgun (WGS) entry which is preliminary data.</text>
</comment>
<proteinExistence type="predicted"/>
<evidence type="ECO:0000313" key="1">
    <source>
        <dbReference type="EMBL" id="KAF7298609.1"/>
    </source>
</evidence>
<dbReference type="RefSeq" id="XP_037217997.1">
    <property type="nucleotide sequence ID" value="XM_037364755.1"/>
</dbReference>
<dbReference type="AlphaFoldDB" id="A0A8H6SFT6"/>
<gene>
    <name evidence="1" type="ORF">MIND_00808000</name>
</gene>
<dbReference type="Proteomes" id="UP000636479">
    <property type="component" value="Unassembled WGS sequence"/>
</dbReference>
<protein>
    <submittedName>
        <fullName evidence="1">Uncharacterized protein</fullName>
    </submittedName>
</protein>
<organism evidence="1 2">
    <name type="scientific">Mycena indigotica</name>
    <dbReference type="NCBI Taxonomy" id="2126181"/>
    <lineage>
        <taxon>Eukaryota</taxon>
        <taxon>Fungi</taxon>
        <taxon>Dikarya</taxon>
        <taxon>Basidiomycota</taxon>
        <taxon>Agaricomycotina</taxon>
        <taxon>Agaricomycetes</taxon>
        <taxon>Agaricomycetidae</taxon>
        <taxon>Agaricales</taxon>
        <taxon>Marasmiineae</taxon>
        <taxon>Mycenaceae</taxon>
        <taxon>Mycena</taxon>
    </lineage>
</organism>
<name>A0A8H6SFT6_9AGAR</name>
<keyword evidence="2" id="KW-1185">Reference proteome</keyword>
<sequence>MPQPKELVRYTSSTVQETEKTAIFANTSDEKFRIFGEESMARVWKAPLDVVGWLDPRQFSCTPAFRHPTTLPSPPSIDPSHVGMPEVAYVTQVLRETLDGCVDACNEDEKAIGTASGLSKDISVYRLLGFY</sequence>
<dbReference type="GeneID" id="59347271"/>
<dbReference type="EMBL" id="JACAZF010000007">
    <property type="protein sequence ID" value="KAF7298609.1"/>
    <property type="molecule type" value="Genomic_DNA"/>
</dbReference>
<evidence type="ECO:0000313" key="2">
    <source>
        <dbReference type="Proteomes" id="UP000636479"/>
    </source>
</evidence>
<accession>A0A8H6SFT6</accession>